<evidence type="ECO:0000313" key="3">
    <source>
        <dbReference type="Proteomes" id="UP000541558"/>
    </source>
</evidence>
<evidence type="ECO:0008006" key="4">
    <source>
        <dbReference type="Google" id="ProtNLM"/>
    </source>
</evidence>
<proteinExistence type="predicted"/>
<name>A0A8H5BVT9_9AGAR</name>
<dbReference type="Proteomes" id="UP000541558">
    <property type="component" value="Unassembled WGS sequence"/>
</dbReference>
<accession>A0A8H5BVT9</accession>
<protein>
    <recommendedName>
        <fullName evidence="4">F-box domain-containing protein</fullName>
    </recommendedName>
</protein>
<reference evidence="2 3" key="1">
    <citation type="journal article" date="2020" name="ISME J.">
        <title>Uncovering the hidden diversity of litter-decomposition mechanisms in mushroom-forming fungi.</title>
        <authorList>
            <person name="Floudas D."/>
            <person name="Bentzer J."/>
            <person name="Ahren D."/>
            <person name="Johansson T."/>
            <person name="Persson P."/>
            <person name="Tunlid A."/>
        </authorList>
    </citation>
    <scope>NUCLEOTIDE SEQUENCE [LARGE SCALE GENOMIC DNA]</scope>
    <source>
        <strain evidence="2 3">CBS 175.51</strain>
    </source>
</reference>
<gene>
    <name evidence="2" type="ORF">D9611_010618</name>
</gene>
<organism evidence="2 3">
    <name type="scientific">Ephemerocybe angulata</name>
    <dbReference type="NCBI Taxonomy" id="980116"/>
    <lineage>
        <taxon>Eukaryota</taxon>
        <taxon>Fungi</taxon>
        <taxon>Dikarya</taxon>
        <taxon>Basidiomycota</taxon>
        <taxon>Agaricomycotina</taxon>
        <taxon>Agaricomycetes</taxon>
        <taxon>Agaricomycetidae</taxon>
        <taxon>Agaricales</taxon>
        <taxon>Agaricineae</taxon>
        <taxon>Psathyrellaceae</taxon>
        <taxon>Ephemerocybe</taxon>
    </lineage>
</organism>
<dbReference type="EMBL" id="JAACJK010000116">
    <property type="protein sequence ID" value="KAF5330156.1"/>
    <property type="molecule type" value="Genomic_DNA"/>
</dbReference>
<dbReference type="OrthoDB" id="3365698at2759"/>
<dbReference type="AlphaFoldDB" id="A0A8H5BVT9"/>
<dbReference type="InterPro" id="IPR032675">
    <property type="entry name" value="LRR_dom_sf"/>
</dbReference>
<dbReference type="SUPFAM" id="SSF52047">
    <property type="entry name" value="RNI-like"/>
    <property type="match status" value="1"/>
</dbReference>
<evidence type="ECO:0000256" key="1">
    <source>
        <dbReference type="SAM" id="Coils"/>
    </source>
</evidence>
<comment type="caution">
    <text evidence="2">The sequence shown here is derived from an EMBL/GenBank/DDBJ whole genome shotgun (WGS) entry which is preliminary data.</text>
</comment>
<keyword evidence="3" id="KW-1185">Reference proteome</keyword>
<sequence>MDPFAQYLNTNHIPTEEELVELKKVLLPDETRLASIEIELEDLARAMEKLKEEKATILLRTRALRALTSLIRRLPTPIMEAIFLFSFPSKPISPISISDPPLVFLRVCRPWRNMAMEMPRLWADFTATVPFQLFHTKMTAVRSFEAELSRWLERSGCLPLTVQAHMPYGFGPSPVMEALSRVARLAAKHSDRWESLDFKLCRSTLTAFRNITELTALKSLVITSDSVLWPADPITDPTPFPSQTISDCYNLLKAPNLTRLQLWHNGSSLLRLSEFPAKLGRLTHLTFRLDRRNIRSYDRETDEPMFLRMVELLRQCSSLQKCALTLSPCMENGAAFSAALSPAAVVPNLESFYLEGCSKQMEMLIQSIHTPALRELHYYPDYSISPHSYSPILNFLRTSGHQVEVLHLDQPTLSTPGFYACMHSCPNLKQLELGPKLEALRMKDGPPPYITSHDPLFVFLDEHLGAMTPVDSDSSSCSCPRIEILRLHVKSRVSPSSVITFLKAKVKTTTFDLQESNRTLKELTMRQLPLGFPYLNITLKAEKEEIMPIADDLKEFVEAGVKLTLDGPSTIFAPTPFYGPTSPKVGYETDFESADI</sequence>
<dbReference type="Gene3D" id="3.80.10.10">
    <property type="entry name" value="Ribonuclease Inhibitor"/>
    <property type="match status" value="1"/>
</dbReference>
<feature type="coiled-coil region" evidence="1">
    <location>
        <begin position="33"/>
        <end position="60"/>
    </location>
</feature>
<evidence type="ECO:0000313" key="2">
    <source>
        <dbReference type="EMBL" id="KAF5330156.1"/>
    </source>
</evidence>
<keyword evidence="1" id="KW-0175">Coiled coil</keyword>